<dbReference type="Pfam" id="PF01008">
    <property type="entry name" value="IF-2B"/>
    <property type="match status" value="1"/>
</dbReference>
<dbReference type="InterPro" id="IPR000649">
    <property type="entry name" value="IF-2B-related"/>
</dbReference>
<evidence type="ECO:0000313" key="5">
    <source>
        <dbReference type="Proteomes" id="UP000004736"/>
    </source>
</evidence>
<keyword evidence="5" id="KW-1185">Reference proteome</keyword>
<gene>
    <name evidence="3 4" type="primary">mtnA</name>
    <name evidence="4" type="ORF">GCWU000321_00193</name>
</gene>
<keyword evidence="3" id="KW-0486">Methionine biosynthesis</keyword>
<comment type="similarity">
    <text evidence="3">Belongs to the EIF-2B alpha/beta/delta subunits family. MtnA subfamily.</text>
</comment>
<dbReference type="RefSeq" id="WP_007069187.1">
    <property type="nucleotide sequence ID" value="NZ_GG698602.1"/>
</dbReference>
<dbReference type="GeneID" id="78276951"/>
<comment type="pathway">
    <text evidence="3">Amino-acid biosynthesis; L-methionine biosynthesis via salvage pathway; L-methionine from S-methyl-5-thio-alpha-D-ribose 1-phosphate: step 1/6.</text>
</comment>
<comment type="caution">
    <text evidence="4">The sequence shown here is derived from an EMBL/GenBank/DDBJ whole genome shotgun (WGS) entry which is preliminary data.</text>
</comment>
<protein>
    <recommendedName>
        <fullName evidence="3">Methylthioribose-1-phosphate isomerase</fullName>
        <shortName evidence="3">M1Pi</shortName>
        <shortName evidence="3">MTR-1-P isomerase</shortName>
        <ecNumber evidence="3">5.3.1.23</ecNumber>
    </recommendedName>
    <alternativeName>
        <fullName evidence="3">S-methyl-5-thioribose-1-phosphate isomerase</fullName>
    </alternativeName>
</protein>
<dbReference type="Gene3D" id="1.20.120.420">
    <property type="entry name" value="translation initiation factor eif-2b, domain 1"/>
    <property type="match status" value="1"/>
</dbReference>
<dbReference type="InterPro" id="IPR005251">
    <property type="entry name" value="IF-M1Pi"/>
</dbReference>
<comment type="function">
    <text evidence="3">Catalyzes the interconversion of methylthioribose-1-phosphate (MTR-1-P) into methylthioribulose-1-phosphate (MTRu-1-P).</text>
</comment>
<dbReference type="InterPro" id="IPR011559">
    <property type="entry name" value="Initiation_fac_2B_a/b/d"/>
</dbReference>
<feature type="active site" description="Proton donor" evidence="3">
    <location>
        <position position="238"/>
    </location>
</feature>
<sequence>MIIHSLEWKDNKLYLLDQTRLPGTYVYLEYSDYLKVADAIKNLVVRGAPAIGIAAAYGMLLAYQNLSRDCQDIATIEKRFLYAADTMKMARPTAVNLFWAVDEMIKVFKNTKLENIYGALLRKANEIERQDKEICSRIADQGADIFKGKKHLKILTHCNAGALATAGIGTALGVITRLHQHGQLSCVYVDETRPLLQGARLTAVELVSSQIPVRLISDSMAADVMKRKKIDAVIVGADRIAGNGDTANKIGTYGIAVLCKYHQIPFYVAAPFSTFDFSISSGKDIPIEERNPDEVRMVQGIYIAPKNIPVYNPSFDITPNELITGIITEKGALKAPYYISIKQFERSLKYE</sequence>
<reference evidence="4" key="1">
    <citation type="submission" date="2009-09" db="EMBL/GenBank/DDBJ databases">
        <authorList>
            <person name="Weinstock G."/>
            <person name="Sodergren E."/>
            <person name="Clifton S."/>
            <person name="Fulton L."/>
            <person name="Fulton B."/>
            <person name="Courtney L."/>
            <person name="Fronick C."/>
            <person name="Harrison M."/>
            <person name="Strong C."/>
            <person name="Farmer C."/>
            <person name="Delahaunty K."/>
            <person name="Markovic C."/>
            <person name="Hall O."/>
            <person name="Minx P."/>
            <person name="Tomlinson C."/>
            <person name="Mitreva M."/>
            <person name="Nelson J."/>
            <person name="Hou S."/>
            <person name="Wollam A."/>
            <person name="Pepin K.H."/>
            <person name="Johnson M."/>
            <person name="Bhonagiri V."/>
            <person name="Nash W.E."/>
            <person name="Warren W."/>
            <person name="Chinwalla A."/>
            <person name="Mardis E.R."/>
            <person name="Wilson R.K."/>
        </authorList>
    </citation>
    <scope>NUCLEOTIDE SEQUENCE [LARGE SCALE GENOMIC DNA]</scope>
    <source>
        <strain evidence="4">DSM 15470</strain>
    </source>
</reference>
<dbReference type="PANTHER" id="PTHR43475">
    <property type="entry name" value="METHYLTHIORIBOSE-1-PHOSPHATE ISOMERASE"/>
    <property type="match status" value="1"/>
</dbReference>
<dbReference type="UniPathway" id="UPA00904">
    <property type="reaction ID" value="UER00874"/>
</dbReference>
<evidence type="ECO:0000256" key="3">
    <source>
        <dbReference type="HAMAP-Rule" id="MF_01678"/>
    </source>
</evidence>
<dbReference type="GO" id="GO:0046523">
    <property type="term" value="F:S-methyl-5-thioribose-1-phosphate isomerase activity"/>
    <property type="evidence" value="ECO:0007669"/>
    <property type="project" value="UniProtKB-UniRule"/>
</dbReference>
<dbReference type="GO" id="GO:0019509">
    <property type="term" value="P:L-methionine salvage from methylthioadenosine"/>
    <property type="evidence" value="ECO:0007669"/>
    <property type="project" value="UniProtKB-UniRule"/>
</dbReference>
<comment type="catalytic activity">
    <reaction evidence="2 3">
        <text>5-(methylsulfanyl)-alpha-D-ribose 1-phosphate = 5-(methylsulfanyl)-D-ribulose 1-phosphate</text>
        <dbReference type="Rhea" id="RHEA:19989"/>
        <dbReference type="ChEBI" id="CHEBI:58533"/>
        <dbReference type="ChEBI" id="CHEBI:58548"/>
        <dbReference type="EC" id="5.3.1.23"/>
    </reaction>
</comment>
<dbReference type="PANTHER" id="PTHR43475:SF1">
    <property type="entry name" value="METHYLTHIORIBOSE-1-PHOSPHATE ISOMERASE"/>
    <property type="match status" value="1"/>
</dbReference>
<dbReference type="InterPro" id="IPR027363">
    <property type="entry name" value="M1Pi_N"/>
</dbReference>
<feature type="binding site" evidence="3">
    <location>
        <position position="197"/>
    </location>
    <ligand>
        <name>substrate</name>
    </ligand>
</feature>
<proteinExistence type="inferred from homology"/>
<evidence type="ECO:0000256" key="1">
    <source>
        <dbReference type="ARBA" id="ARBA00023235"/>
    </source>
</evidence>
<name>C9LLJ7_9FIRM</name>
<dbReference type="NCBIfam" id="TIGR00512">
    <property type="entry name" value="salvage_mtnA"/>
    <property type="match status" value="1"/>
</dbReference>
<dbReference type="InterPro" id="IPR042529">
    <property type="entry name" value="IF_2B-like_C"/>
</dbReference>
<dbReference type="EMBL" id="ACIM02000001">
    <property type="protein sequence ID" value="EEW96254.1"/>
    <property type="molecule type" value="Genomic_DNA"/>
</dbReference>
<keyword evidence="1 3" id="KW-0413">Isomerase</keyword>
<evidence type="ECO:0000313" key="4">
    <source>
        <dbReference type="EMBL" id="EEW96254.1"/>
    </source>
</evidence>
<organism evidence="4 5">
    <name type="scientific">Dialister invisus DSM 15470</name>
    <dbReference type="NCBI Taxonomy" id="592028"/>
    <lineage>
        <taxon>Bacteria</taxon>
        <taxon>Bacillati</taxon>
        <taxon>Bacillota</taxon>
        <taxon>Negativicutes</taxon>
        <taxon>Veillonellales</taxon>
        <taxon>Veillonellaceae</taxon>
        <taxon>Dialister</taxon>
    </lineage>
</organism>
<dbReference type="FunFam" id="3.40.50.10470:FF:000006">
    <property type="entry name" value="Methylthioribose-1-phosphate isomerase"/>
    <property type="match status" value="1"/>
</dbReference>
<dbReference type="FunFam" id="1.20.120.420:FF:000003">
    <property type="entry name" value="Methylthioribose-1-phosphate isomerase"/>
    <property type="match status" value="1"/>
</dbReference>
<dbReference type="InterPro" id="IPR037171">
    <property type="entry name" value="NagB/RpiA_transferase-like"/>
</dbReference>
<evidence type="ECO:0000256" key="2">
    <source>
        <dbReference type="ARBA" id="ARBA00052401"/>
    </source>
</evidence>
<feature type="site" description="Transition state stabilizer" evidence="3">
    <location>
        <position position="158"/>
    </location>
</feature>
<dbReference type="AlphaFoldDB" id="C9LLJ7"/>
<dbReference type="STRING" id="592028.GCWU000321_00193"/>
<dbReference type="NCBIfam" id="TIGR00524">
    <property type="entry name" value="eIF-2B_rel"/>
    <property type="match status" value="1"/>
</dbReference>
<feature type="binding site" evidence="3">
    <location>
        <begin position="46"/>
        <end position="48"/>
    </location>
    <ligand>
        <name>substrate</name>
    </ligand>
</feature>
<dbReference type="EC" id="5.3.1.23" evidence="3"/>
<feature type="binding site" evidence="3">
    <location>
        <position position="91"/>
    </location>
    <ligand>
        <name>substrate</name>
    </ligand>
</feature>
<keyword evidence="3" id="KW-0028">Amino-acid biosynthesis</keyword>
<dbReference type="NCBIfam" id="NF004326">
    <property type="entry name" value="PRK05720.1"/>
    <property type="match status" value="1"/>
</dbReference>
<feature type="binding site" evidence="3">
    <location>
        <begin position="248"/>
        <end position="249"/>
    </location>
    <ligand>
        <name>substrate</name>
    </ligand>
</feature>
<dbReference type="Gene3D" id="3.40.50.10470">
    <property type="entry name" value="Translation initiation factor eif-2b, domain 2"/>
    <property type="match status" value="1"/>
</dbReference>
<accession>C9LLJ7</accession>
<dbReference type="HOGENOM" id="CLU_016218_1_2_9"/>
<dbReference type="SUPFAM" id="SSF100950">
    <property type="entry name" value="NagB/RpiA/CoA transferase-like"/>
    <property type="match status" value="1"/>
</dbReference>
<dbReference type="HAMAP" id="MF_01678">
    <property type="entry name" value="Salvage_MtnA"/>
    <property type="match status" value="1"/>
</dbReference>
<dbReference type="Proteomes" id="UP000004736">
    <property type="component" value="Unassembled WGS sequence"/>
</dbReference>
<dbReference type="eggNOG" id="COG0182">
    <property type="taxonomic scope" value="Bacteria"/>
</dbReference>